<name>A0A6N7LIH7_SINTE</name>
<dbReference type="Pfam" id="PF00126">
    <property type="entry name" value="HTH_1"/>
    <property type="match status" value="1"/>
</dbReference>
<dbReference type="InterPro" id="IPR000847">
    <property type="entry name" value="LysR_HTH_N"/>
</dbReference>
<keyword evidence="7" id="KW-1185">Reference proteome</keyword>
<evidence type="ECO:0000313" key="7">
    <source>
        <dbReference type="Proteomes" id="UP000439983"/>
    </source>
</evidence>
<dbReference type="CDD" id="cd08475">
    <property type="entry name" value="PBP2_CrgA_like_6"/>
    <property type="match status" value="1"/>
</dbReference>
<dbReference type="PROSITE" id="PS50931">
    <property type="entry name" value="HTH_LYSR"/>
    <property type="match status" value="1"/>
</dbReference>
<dbReference type="FunFam" id="1.10.10.10:FF:000001">
    <property type="entry name" value="LysR family transcriptional regulator"/>
    <property type="match status" value="1"/>
</dbReference>
<dbReference type="PANTHER" id="PTHR30537:SF5">
    <property type="entry name" value="HTH-TYPE TRANSCRIPTIONAL ACTIVATOR TTDR-RELATED"/>
    <property type="match status" value="1"/>
</dbReference>
<dbReference type="InterPro" id="IPR058163">
    <property type="entry name" value="LysR-type_TF_proteobact-type"/>
</dbReference>
<evidence type="ECO:0000256" key="4">
    <source>
        <dbReference type="ARBA" id="ARBA00023163"/>
    </source>
</evidence>
<dbReference type="PANTHER" id="PTHR30537">
    <property type="entry name" value="HTH-TYPE TRANSCRIPTIONAL REGULATOR"/>
    <property type="match status" value="1"/>
</dbReference>
<gene>
    <name evidence="6" type="ORF">GHK62_23430</name>
</gene>
<organism evidence="6 7">
    <name type="scientific">Sinorhizobium terangae</name>
    <dbReference type="NCBI Taxonomy" id="110322"/>
    <lineage>
        <taxon>Bacteria</taxon>
        <taxon>Pseudomonadati</taxon>
        <taxon>Pseudomonadota</taxon>
        <taxon>Alphaproteobacteria</taxon>
        <taxon>Hyphomicrobiales</taxon>
        <taxon>Rhizobiaceae</taxon>
        <taxon>Sinorhizobium/Ensifer group</taxon>
        <taxon>Sinorhizobium</taxon>
    </lineage>
</organism>
<proteinExistence type="inferred from homology"/>
<dbReference type="RefSeq" id="WP_153441443.1">
    <property type="nucleotide sequence ID" value="NZ_CP121659.1"/>
</dbReference>
<evidence type="ECO:0000256" key="1">
    <source>
        <dbReference type="ARBA" id="ARBA00009437"/>
    </source>
</evidence>
<evidence type="ECO:0000256" key="2">
    <source>
        <dbReference type="ARBA" id="ARBA00023015"/>
    </source>
</evidence>
<reference evidence="6 7" key="1">
    <citation type="journal article" date="2013" name="Genome Biol.">
        <title>Comparative genomics of the core and accessory genomes of 48 Sinorhizobium strains comprising five genospecies.</title>
        <authorList>
            <person name="Sugawara M."/>
            <person name="Epstein B."/>
            <person name="Badgley B.D."/>
            <person name="Unno T."/>
            <person name="Xu L."/>
            <person name="Reese J."/>
            <person name="Gyaneshwar P."/>
            <person name="Denny R."/>
            <person name="Mudge J."/>
            <person name="Bharti A.K."/>
            <person name="Farmer A.D."/>
            <person name="May G.D."/>
            <person name="Woodward J.E."/>
            <person name="Medigue C."/>
            <person name="Vallenet D."/>
            <person name="Lajus A."/>
            <person name="Rouy Z."/>
            <person name="Martinez-Vaz B."/>
            <person name="Tiffin P."/>
            <person name="Young N.D."/>
            <person name="Sadowsky M.J."/>
        </authorList>
    </citation>
    <scope>NUCLEOTIDE SEQUENCE [LARGE SCALE GENOMIC DNA]</scope>
    <source>
        <strain evidence="6 7">USDA4894</strain>
    </source>
</reference>
<evidence type="ECO:0000313" key="6">
    <source>
        <dbReference type="EMBL" id="MQX17587.1"/>
    </source>
</evidence>
<dbReference type="Gene3D" id="1.10.10.10">
    <property type="entry name" value="Winged helix-like DNA-binding domain superfamily/Winged helix DNA-binding domain"/>
    <property type="match status" value="1"/>
</dbReference>
<dbReference type="InterPro" id="IPR005119">
    <property type="entry name" value="LysR_subst-bd"/>
</dbReference>
<dbReference type="GO" id="GO:0006351">
    <property type="term" value="P:DNA-templated transcription"/>
    <property type="evidence" value="ECO:0007669"/>
    <property type="project" value="TreeGrafter"/>
</dbReference>
<dbReference type="InterPro" id="IPR036388">
    <property type="entry name" value="WH-like_DNA-bd_sf"/>
</dbReference>
<dbReference type="Gene3D" id="3.40.190.290">
    <property type="match status" value="1"/>
</dbReference>
<comment type="similarity">
    <text evidence="1">Belongs to the LysR transcriptional regulatory family.</text>
</comment>
<dbReference type="SUPFAM" id="SSF46785">
    <property type="entry name" value="Winged helix' DNA-binding domain"/>
    <property type="match status" value="1"/>
</dbReference>
<dbReference type="Proteomes" id="UP000439983">
    <property type="component" value="Unassembled WGS sequence"/>
</dbReference>
<keyword evidence="3" id="KW-0238">DNA-binding</keyword>
<dbReference type="InterPro" id="IPR036390">
    <property type="entry name" value="WH_DNA-bd_sf"/>
</dbReference>
<keyword evidence="4" id="KW-0804">Transcription</keyword>
<dbReference type="GO" id="GO:0003700">
    <property type="term" value="F:DNA-binding transcription factor activity"/>
    <property type="evidence" value="ECO:0007669"/>
    <property type="project" value="InterPro"/>
</dbReference>
<accession>A0A6N7LIH7</accession>
<feature type="domain" description="HTH lysR-type" evidence="5">
    <location>
        <begin position="1"/>
        <end position="59"/>
    </location>
</feature>
<dbReference type="AlphaFoldDB" id="A0A6N7LIH7"/>
<evidence type="ECO:0000256" key="3">
    <source>
        <dbReference type="ARBA" id="ARBA00023125"/>
    </source>
</evidence>
<sequence length="304" mass="33694">MDRLASMAVFVKAVDLGSFAAAASALDLSGPMVGKHVRFLEERLGVRLLNRTTRRQSLTDFGRAYYERCRVVLAEAEAADALAADQFSEPRGRLRVTMPALFGRRCVVPILLKLAERYPALELDLSFNDRFADLAGDGFDLAIRSLAASSRNLEDRAGTIARRLARHHMVVCGSPSYLDRHGPPRQIEDLGSHHGIIYSRSGRVHPWLFPRDDGLPAEVTPRNRLRLDDLDAIADAAVAGLGLAWLPGWLVRERIEAGALVPLLSDQPGLHFDNHALWLQTPYLPLKVRFAVDALAAQLPRLMR</sequence>
<keyword evidence="2" id="KW-0805">Transcription regulation</keyword>
<evidence type="ECO:0000259" key="5">
    <source>
        <dbReference type="PROSITE" id="PS50931"/>
    </source>
</evidence>
<dbReference type="OrthoDB" id="9813056at2"/>
<dbReference type="SUPFAM" id="SSF53850">
    <property type="entry name" value="Periplasmic binding protein-like II"/>
    <property type="match status" value="1"/>
</dbReference>
<dbReference type="EMBL" id="WITC01000099">
    <property type="protein sequence ID" value="MQX17587.1"/>
    <property type="molecule type" value="Genomic_DNA"/>
</dbReference>
<dbReference type="Pfam" id="PF03466">
    <property type="entry name" value="LysR_substrate"/>
    <property type="match status" value="1"/>
</dbReference>
<comment type="caution">
    <text evidence="6">The sequence shown here is derived from an EMBL/GenBank/DDBJ whole genome shotgun (WGS) entry which is preliminary data.</text>
</comment>
<dbReference type="GO" id="GO:0043565">
    <property type="term" value="F:sequence-specific DNA binding"/>
    <property type="evidence" value="ECO:0007669"/>
    <property type="project" value="TreeGrafter"/>
</dbReference>
<protein>
    <submittedName>
        <fullName evidence="6">LysR family transcriptional regulator</fullName>
    </submittedName>
</protein>